<feature type="compositionally biased region" description="Basic residues" evidence="1">
    <location>
        <begin position="1142"/>
        <end position="1152"/>
    </location>
</feature>
<comment type="caution">
    <text evidence="2">The sequence shown here is derived from an EMBL/GenBank/DDBJ whole genome shotgun (WGS) entry which is preliminary data.</text>
</comment>
<evidence type="ECO:0000313" key="3">
    <source>
        <dbReference type="Proteomes" id="UP001049176"/>
    </source>
</evidence>
<dbReference type="KEGG" id="more:E1B28_007828"/>
<accession>A0A9P7S3U6</accession>
<protein>
    <submittedName>
        <fullName evidence="2">Uncharacterized protein</fullName>
    </submittedName>
</protein>
<feature type="region of interest" description="Disordered" evidence="1">
    <location>
        <begin position="976"/>
        <end position="998"/>
    </location>
</feature>
<feature type="compositionally biased region" description="Basic residues" evidence="1">
    <location>
        <begin position="909"/>
        <end position="918"/>
    </location>
</feature>
<dbReference type="GeneID" id="66076904"/>
<keyword evidence="3" id="KW-1185">Reference proteome</keyword>
<dbReference type="RefSeq" id="XP_043010691.1">
    <property type="nucleotide sequence ID" value="XM_043152605.1"/>
</dbReference>
<evidence type="ECO:0000313" key="2">
    <source>
        <dbReference type="EMBL" id="KAG7094221.1"/>
    </source>
</evidence>
<gene>
    <name evidence="2" type="ORF">E1B28_007828</name>
</gene>
<name>A0A9P7S3U6_9AGAR</name>
<reference evidence="2" key="1">
    <citation type="journal article" date="2021" name="Genome Biol. Evol.">
        <title>The assembled and annotated genome of the fairy-ring fungus Marasmius oreades.</title>
        <authorList>
            <person name="Hiltunen M."/>
            <person name="Ament-Velasquez S.L."/>
            <person name="Johannesson H."/>
        </authorList>
    </citation>
    <scope>NUCLEOTIDE SEQUENCE</scope>
    <source>
        <strain evidence="2">03SP1</strain>
    </source>
</reference>
<feature type="region of interest" description="Disordered" evidence="1">
    <location>
        <begin position="888"/>
        <end position="927"/>
    </location>
</feature>
<feature type="region of interest" description="Disordered" evidence="1">
    <location>
        <begin position="1087"/>
        <end position="1152"/>
    </location>
</feature>
<dbReference type="Proteomes" id="UP001049176">
    <property type="component" value="Chromosome 4"/>
</dbReference>
<feature type="compositionally biased region" description="Basic and acidic residues" evidence="1">
    <location>
        <begin position="1091"/>
        <end position="1104"/>
    </location>
</feature>
<dbReference type="OrthoDB" id="2976708at2759"/>
<dbReference type="AlphaFoldDB" id="A0A9P7S3U6"/>
<feature type="compositionally biased region" description="Polar residues" evidence="1">
    <location>
        <begin position="1128"/>
        <end position="1139"/>
    </location>
</feature>
<dbReference type="EMBL" id="CM032184">
    <property type="protein sequence ID" value="KAG7094221.1"/>
    <property type="molecule type" value="Genomic_DNA"/>
</dbReference>
<proteinExistence type="predicted"/>
<sequence length="1152" mass="129925">MRDQNLLFYSQIPSHSKGYVMPHSNDDLYFIENQTLATIQEFRSHMFTEVYQRANPAEFMDNDWIDVAKLRKFLATRPARVVVKEEPDRISISRSLPIKQEPGEGVSIDLQSETNGPRTTVYKIGDREVHEILDSEDKPESSTVQRRRSPSVISLDSDKEFINDIKEETGSSPAPCAEEVNWEPSDTFWPQDITSQVHPLVSADSPLHVTRQLVVERLEQLSEIPSAWPVLDTPTAYILDLSDPKHRLYEQDKGGSVRTPDFLLKQYDNDSWKSSSGRESGVATTLEPGTEAVTCFRARLLCKGAFRCNYLSDDLIAIERCGVEPVHQPRIAELQAAMRQADGSTPESRAAIYAAVVMKPCKGVDPTTMVQCSGLPKIHERTDTHGVRSHFVGCSGHRPDFKIGHRTSIIPPEINVELLQKCLKHEQLCEGQDKDSPSCGTIIPAHVGKRKEECPFAHIVDGERVTALMVPMDCQTRMTIYIPHDKTIKKAIVVFPGNSAHSHPVLPLRKATQDVKEMFAKAVNKHGVLGATVSKIDTSPIVKHELNGKSPAAFHPALSSSRLKRELIKAEQIKAYPAGLGLTGAYDLFHSDKRLSPEERYIHTFIDEDGYVFILTCFKALLELVHQVLSIECDTTFQRVQEVVFRKGMNNQEELEINEWEMVIFYKPVQRALTIMRIYTNRHDTTSYEKLFDAVQKITLDLTGQPLAFKRLRPEGNLLAMVVDMEIAQVKGAAASFAKSQDVSYSKLNGKCLPPYFIKLCHVHAKRGIHDFRLKMTKKDYRHLVNYMNHIKTKEDLERFHVFVLSFKIPALTAWWKHKRSIDWIIPCTIGGLSPMGPDWDETPNHTNAGEGQHAWSKERSFKHQKIVSAIQTGRDIDAATLKEVQMARESGVPSNTHNELVDRQTRNATRRNNRATKARTAEKQQNATAELQNELDSAQDELKLAKARRDDLKQLLRDSRMATTSSGALRKIRMPKKRKLQELSSSSGRVKIRKQTKKAKKAAKMQIQDESDDDDFELLSLSDLFCEPQNSNSFMADDLVAEKPADENLGMVQDYQPLPQPEEVADSTKFVVSGSTNTTLTAVADAETQVQDRRTKRKERDVPDVSTIIQGNAKRSRKPTSKVAEAETQTLATASMSKPVSFRRKPGSRRA</sequence>
<organism evidence="2 3">
    <name type="scientific">Marasmius oreades</name>
    <name type="common">fairy-ring Marasmius</name>
    <dbReference type="NCBI Taxonomy" id="181124"/>
    <lineage>
        <taxon>Eukaryota</taxon>
        <taxon>Fungi</taxon>
        <taxon>Dikarya</taxon>
        <taxon>Basidiomycota</taxon>
        <taxon>Agaricomycotina</taxon>
        <taxon>Agaricomycetes</taxon>
        <taxon>Agaricomycetidae</taxon>
        <taxon>Agaricales</taxon>
        <taxon>Marasmiineae</taxon>
        <taxon>Marasmiaceae</taxon>
        <taxon>Marasmius</taxon>
    </lineage>
</organism>
<evidence type="ECO:0000256" key="1">
    <source>
        <dbReference type="SAM" id="MobiDB-lite"/>
    </source>
</evidence>